<evidence type="ECO:0000313" key="1">
    <source>
        <dbReference type="EMBL" id="SFV50051.1"/>
    </source>
</evidence>
<sequence>MVTQYIYEKKWTKTTPKEALKMIEEEMPETDAEGTLCYILNEIKRGKTVTLGSCRFKMLNSNKKV</sequence>
<organism evidence="1">
    <name type="scientific">hydrothermal vent metagenome</name>
    <dbReference type="NCBI Taxonomy" id="652676"/>
    <lineage>
        <taxon>unclassified sequences</taxon>
        <taxon>metagenomes</taxon>
        <taxon>ecological metagenomes</taxon>
    </lineage>
</organism>
<dbReference type="EMBL" id="FPHD01000006">
    <property type="protein sequence ID" value="SFV50051.1"/>
    <property type="molecule type" value="Genomic_DNA"/>
</dbReference>
<proteinExistence type="predicted"/>
<name>A0A1W1B909_9ZZZZ</name>
<protein>
    <submittedName>
        <fullName evidence="1">Uncharacterized protein</fullName>
    </submittedName>
</protein>
<gene>
    <name evidence="1" type="ORF">MNB_SV-8-832</name>
</gene>
<dbReference type="AlphaFoldDB" id="A0A1W1B909"/>
<reference evidence="1" key="1">
    <citation type="submission" date="2016-10" db="EMBL/GenBank/DDBJ databases">
        <authorList>
            <person name="de Groot N.N."/>
        </authorList>
    </citation>
    <scope>NUCLEOTIDE SEQUENCE</scope>
</reference>
<accession>A0A1W1B909</accession>